<dbReference type="SUPFAM" id="SSF52200">
    <property type="entry name" value="Toll/Interleukin receptor TIR domain"/>
    <property type="match status" value="1"/>
</dbReference>
<dbReference type="GO" id="GO:0007165">
    <property type="term" value="P:signal transduction"/>
    <property type="evidence" value="ECO:0007669"/>
    <property type="project" value="InterPro"/>
</dbReference>
<dbReference type="InterPro" id="IPR001611">
    <property type="entry name" value="Leu-rich_rpt"/>
</dbReference>
<dbReference type="Pfam" id="PF01582">
    <property type="entry name" value="TIR"/>
    <property type="match status" value="1"/>
</dbReference>
<dbReference type="InterPro" id="IPR058192">
    <property type="entry name" value="WHD_ROQ1-like"/>
</dbReference>
<proteinExistence type="predicted"/>
<keyword evidence="1" id="KW-0433">Leucine-rich repeat</keyword>
<reference evidence="6" key="1">
    <citation type="submission" date="2022-08" db="EMBL/GenBank/DDBJ databases">
        <authorList>
            <person name="Gutierrez-Valencia J."/>
        </authorList>
    </citation>
    <scope>NUCLEOTIDE SEQUENCE</scope>
</reference>
<gene>
    <name evidence="6" type="ORF">LITE_LOCUS1184</name>
</gene>
<dbReference type="GO" id="GO:0006952">
    <property type="term" value="P:defense response"/>
    <property type="evidence" value="ECO:0007669"/>
    <property type="project" value="InterPro"/>
</dbReference>
<dbReference type="EMBL" id="CAMGYJ010000002">
    <property type="protein sequence ID" value="CAI0376810.1"/>
    <property type="molecule type" value="Genomic_DNA"/>
</dbReference>
<dbReference type="Gene3D" id="1.10.8.430">
    <property type="entry name" value="Helical domain of apoptotic protease-activating factors"/>
    <property type="match status" value="1"/>
</dbReference>
<dbReference type="FunFam" id="3.40.50.10140:FF:000007">
    <property type="entry name" value="Disease resistance protein (TIR-NBS-LRR class)"/>
    <property type="match status" value="1"/>
</dbReference>
<dbReference type="InterPro" id="IPR058546">
    <property type="entry name" value="RPS4B/Roq1-like_LRR"/>
</dbReference>
<keyword evidence="3" id="KW-0611">Plant defense</keyword>
<dbReference type="SUPFAM" id="SSF52058">
    <property type="entry name" value="L domain-like"/>
    <property type="match status" value="1"/>
</dbReference>
<dbReference type="GO" id="GO:0043531">
    <property type="term" value="F:ADP binding"/>
    <property type="evidence" value="ECO:0007669"/>
    <property type="project" value="InterPro"/>
</dbReference>
<protein>
    <recommendedName>
        <fullName evidence="5">TIR domain-containing protein</fullName>
    </recommendedName>
</protein>
<evidence type="ECO:0000256" key="3">
    <source>
        <dbReference type="ARBA" id="ARBA00022821"/>
    </source>
</evidence>
<dbReference type="Gene3D" id="3.80.10.10">
    <property type="entry name" value="Ribonuclease Inhibitor"/>
    <property type="match status" value="2"/>
</dbReference>
<dbReference type="PROSITE" id="PS50104">
    <property type="entry name" value="TIR"/>
    <property type="match status" value="1"/>
</dbReference>
<dbReference type="SUPFAM" id="SSF52540">
    <property type="entry name" value="P-loop containing nucleoside triphosphate hydrolases"/>
    <property type="match status" value="1"/>
</dbReference>
<evidence type="ECO:0000256" key="1">
    <source>
        <dbReference type="ARBA" id="ARBA00022614"/>
    </source>
</evidence>
<dbReference type="SMART" id="SM00255">
    <property type="entry name" value="TIR"/>
    <property type="match status" value="1"/>
</dbReference>
<dbReference type="Pfam" id="PF23282">
    <property type="entry name" value="WHD_ROQ1"/>
    <property type="match status" value="1"/>
</dbReference>
<name>A0AAV0GUW5_9ROSI</name>
<comment type="caution">
    <text evidence="6">The sequence shown here is derived from an EMBL/GenBank/DDBJ whole genome shotgun (WGS) entry which is preliminary data.</text>
</comment>
<dbReference type="AlphaFoldDB" id="A0AAV0GUW5"/>
<keyword evidence="4" id="KW-0520">NAD</keyword>
<sequence length="1182" mass="132374">MAAASASSSSARYRYHVFLSFRGGDTRRNFTDHLYTALMKAGINTFRDDDAIERGSHIESEINTAIQESRSSIVVLSRDYASSRWCLDELRLIMKLRRTAGHIVLPVFYDVDKRQVQNQSGSYGDAFARHLVEFGQNEMGMVEEWKAALTEAAGIGDLVLRDGYESEFIQSIVTAIARKLNRTVLTVDPYLVGIDDRTANINSWLQDGSNDVGIATIYGVGGIGKTTIAKTVYNQNYDKFEATSFLAGVREASEEPHGLVRLQKQLVSDLLKTKSKIYSVDEGTLKIRNAISRKRVLLVLDDVDRMDQFHAIIGMREWLYPGSKVVITTRYESLLKAREVNRIFTVNELDVEESLKLFSWHAFEQDQPAEAFVEVSRSAVEFCTGLPLALQVLGSSLSGKSLDIWEVELQKVKAVPDSKIQYILKVSYDTLDDDHDKNVFLDVACFFTGKDKDYVVSVLDGCGFYSVVAIHNLMIRCLVKVDEENKLLMHQMLRDMGREIVRQESPEDPGKRSRLWRHKDAFTVLTEDQGTESIKGLNLNLLMLRDPNLGAGTIVPYQGNYPKHGKVGFFPWYANGSGSSVILKPRAFAKMGKLKLLQLNYVKVGGDYGNFPKSLVWLFWRGLSLKYLPEDFHLEKLVVLDIRNSRLVNLWKGTRVCMSLYSPTLLLHSFLVKLKVLNLSHNPGLVRTPDFRGLPSLETLKLKDCVKLVEIDESIGTLQKLISLSLKQCTNLMKLPKQISSLKSLKKLNVSGCSKLHQLPNELREMESLRVFYADGMGINNQLSDSKGSWYSALVSRILPRKNPHSISFSLAVLPSYLLELSLADCNLSDGSLPGDLSCLSVLQNLDLRGNLISSLPGSIDKLTKLESLTLDRCTGLQSLPKLPLSLEELKAEGCTSLQKIANLPNLLINLQVELFGCSELAEVEGLFKLEPIADVDSETLHELGLFDFEPLQSIEITMFNSIANRERQTSPQVLRECGISSTFLPASQLPDWLSDTTMGSSLSIQVIPPPSSTHEMRGLTLCVVYARDEEVFWLHAAGHYANVHNETTGINWSYSPTFYGIPDEDGDEEMVWLSHWKFGDELEVGNKLNISARMPAGYCVKQCGVRVVYSDEEEDDTEGQSNRSVWGSNKITDRDLYAYQVGRSVYFLHHHPYTTPADILKLAVADPGGPRPSPPLDSKLV</sequence>
<dbReference type="PROSITE" id="PS51450">
    <property type="entry name" value="LRR"/>
    <property type="match status" value="1"/>
</dbReference>
<dbReference type="InterPro" id="IPR027417">
    <property type="entry name" value="P-loop_NTPase"/>
</dbReference>
<keyword evidence="2" id="KW-0677">Repeat</keyword>
<evidence type="ECO:0000313" key="7">
    <source>
        <dbReference type="Proteomes" id="UP001154282"/>
    </source>
</evidence>
<dbReference type="PANTHER" id="PTHR11017:SF305">
    <property type="entry name" value="TMV RESISTANCE PROTEIN N-LIKE"/>
    <property type="match status" value="1"/>
</dbReference>
<dbReference type="PRINTS" id="PR00364">
    <property type="entry name" value="DISEASERSIST"/>
</dbReference>
<feature type="domain" description="TIR" evidence="5">
    <location>
        <begin position="13"/>
        <end position="180"/>
    </location>
</feature>
<dbReference type="Pfam" id="PF00931">
    <property type="entry name" value="NB-ARC"/>
    <property type="match status" value="1"/>
</dbReference>
<evidence type="ECO:0000313" key="6">
    <source>
        <dbReference type="EMBL" id="CAI0376810.1"/>
    </source>
</evidence>
<dbReference type="PANTHER" id="PTHR11017">
    <property type="entry name" value="LEUCINE-RICH REPEAT-CONTAINING PROTEIN"/>
    <property type="match status" value="1"/>
</dbReference>
<organism evidence="6 7">
    <name type="scientific">Linum tenue</name>
    <dbReference type="NCBI Taxonomy" id="586396"/>
    <lineage>
        <taxon>Eukaryota</taxon>
        <taxon>Viridiplantae</taxon>
        <taxon>Streptophyta</taxon>
        <taxon>Embryophyta</taxon>
        <taxon>Tracheophyta</taxon>
        <taxon>Spermatophyta</taxon>
        <taxon>Magnoliopsida</taxon>
        <taxon>eudicotyledons</taxon>
        <taxon>Gunneridae</taxon>
        <taxon>Pentapetalae</taxon>
        <taxon>rosids</taxon>
        <taxon>fabids</taxon>
        <taxon>Malpighiales</taxon>
        <taxon>Linaceae</taxon>
        <taxon>Linum</taxon>
    </lineage>
</organism>
<dbReference type="InterPro" id="IPR002182">
    <property type="entry name" value="NB-ARC"/>
</dbReference>
<evidence type="ECO:0000256" key="2">
    <source>
        <dbReference type="ARBA" id="ARBA00022737"/>
    </source>
</evidence>
<keyword evidence="7" id="KW-1185">Reference proteome</keyword>
<dbReference type="InterPro" id="IPR000157">
    <property type="entry name" value="TIR_dom"/>
</dbReference>
<dbReference type="InterPro" id="IPR044974">
    <property type="entry name" value="Disease_R_plants"/>
</dbReference>
<evidence type="ECO:0000256" key="4">
    <source>
        <dbReference type="ARBA" id="ARBA00023027"/>
    </source>
</evidence>
<dbReference type="Pfam" id="PF23286">
    <property type="entry name" value="LRR_13"/>
    <property type="match status" value="1"/>
</dbReference>
<dbReference type="InterPro" id="IPR042197">
    <property type="entry name" value="Apaf_helical"/>
</dbReference>
<dbReference type="InterPro" id="IPR035897">
    <property type="entry name" value="Toll_tir_struct_dom_sf"/>
</dbReference>
<evidence type="ECO:0000259" key="5">
    <source>
        <dbReference type="PROSITE" id="PS50104"/>
    </source>
</evidence>
<dbReference type="Gene3D" id="3.40.50.300">
    <property type="entry name" value="P-loop containing nucleotide triphosphate hydrolases"/>
    <property type="match status" value="1"/>
</dbReference>
<dbReference type="Proteomes" id="UP001154282">
    <property type="component" value="Unassembled WGS sequence"/>
</dbReference>
<dbReference type="Gene3D" id="3.40.50.10140">
    <property type="entry name" value="Toll/interleukin-1 receptor homology (TIR) domain"/>
    <property type="match status" value="1"/>
</dbReference>
<accession>A0AAV0GUW5</accession>
<dbReference type="InterPro" id="IPR032675">
    <property type="entry name" value="LRR_dom_sf"/>
</dbReference>